<keyword evidence="1" id="KW-0614">Plasmid</keyword>
<proteinExistence type="predicted"/>
<reference evidence="1 2" key="1">
    <citation type="submission" date="2020-03" db="EMBL/GenBank/DDBJ databases">
        <title>Characterization of ganglioside-mimicking enterococci.</title>
        <authorList>
            <person name="Patry R.T."/>
            <person name="Nothaft H."/>
            <person name="Bridger R."/>
            <person name="Shajahan A."/>
            <person name="Huynh S."/>
            <person name="Sanchez S."/>
            <person name="Azadi P."/>
            <person name="Cooper K."/>
            <person name="Miller W.G."/>
            <person name="Parker C.T."/>
            <person name="Wells L."/>
            <person name="Szymanski C.M."/>
        </authorList>
    </citation>
    <scope>NUCLEOTIDE SEQUENCE [LARGE SCALE GENOMIC DNA]</scope>
    <source>
        <strain evidence="1 2">EGM181</strain>
        <plasmid evidence="1 2">pEGM181-2</plasmid>
    </source>
</reference>
<dbReference type="RefSeq" id="WP_192189581.1">
    <property type="nucleotide sequence ID" value="NZ_CP050486.1"/>
</dbReference>
<protein>
    <submittedName>
        <fullName evidence="1">Uncharacterized protein</fullName>
    </submittedName>
</protein>
<dbReference type="AlphaFoldDB" id="A0AAE7T1Q9"/>
<evidence type="ECO:0000313" key="1">
    <source>
        <dbReference type="EMBL" id="QOG29285.1"/>
    </source>
</evidence>
<dbReference type="EMBL" id="CP050486">
    <property type="protein sequence ID" value="QOG29285.1"/>
    <property type="molecule type" value="Genomic_DNA"/>
</dbReference>
<name>A0AAE7T1Q9_ENTGA</name>
<accession>A0AAE7T1Q9</accession>
<sequence>MNKTYFIGKDLSKLEIHIIKTLNKRPEYTLRLGDNVEILFSNLSIKEIEQIKHLVNVFENKYSKR</sequence>
<geneLocation type="plasmid" evidence="1 2">
    <name>pEGM181-2</name>
</geneLocation>
<organism evidence="1 2">
    <name type="scientific">Enterococcus gallinarum</name>
    <dbReference type="NCBI Taxonomy" id="1353"/>
    <lineage>
        <taxon>Bacteria</taxon>
        <taxon>Bacillati</taxon>
        <taxon>Bacillota</taxon>
        <taxon>Bacilli</taxon>
        <taxon>Lactobacillales</taxon>
        <taxon>Enterococcaceae</taxon>
        <taxon>Enterococcus</taxon>
    </lineage>
</organism>
<evidence type="ECO:0000313" key="2">
    <source>
        <dbReference type="Proteomes" id="UP000516696"/>
    </source>
</evidence>
<gene>
    <name evidence="1" type="ORF">EGM181_18415</name>
</gene>
<dbReference type="Proteomes" id="UP000516696">
    <property type="component" value="Plasmid pEGM181-2"/>
</dbReference>